<dbReference type="SMART" id="SM00228">
    <property type="entry name" value="PDZ"/>
    <property type="match status" value="3"/>
</dbReference>
<dbReference type="EMBL" id="CAXLJM020000014">
    <property type="protein sequence ID" value="CAL8080930.1"/>
    <property type="molecule type" value="Genomic_DNA"/>
</dbReference>
<reference evidence="3 4" key="1">
    <citation type="submission" date="2024-08" db="EMBL/GenBank/DDBJ databases">
        <authorList>
            <person name="Cucini C."/>
            <person name="Frati F."/>
        </authorList>
    </citation>
    <scope>NUCLEOTIDE SEQUENCE [LARGE SCALE GENOMIC DNA]</scope>
</reference>
<feature type="region of interest" description="Disordered" evidence="1">
    <location>
        <begin position="1328"/>
        <end position="1347"/>
    </location>
</feature>
<gene>
    <name evidence="3" type="ORF">ODALV1_LOCUS4783</name>
</gene>
<dbReference type="PROSITE" id="PS50106">
    <property type="entry name" value="PDZ"/>
    <property type="match status" value="3"/>
</dbReference>
<feature type="domain" description="PDZ" evidence="2">
    <location>
        <begin position="1186"/>
        <end position="1267"/>
    </location>
</feature>
<feature type="compositionally biased region" description="Basic residues" evidence="1">
    <location>
        <begin position="869"/>
        <end position="882"/>
    </location>
</feature>
<evidence type="ECO:0000313" key="3">
    <source>
        <dbReference type="EMBL" id="CAL8080930.1"/>
    </source>
</evidence>
<feature type="compositionally biased region" description="Low complexity" evidence="1">
    <location>
        <begin position="1645"/>
        <end position="1656"/>
    </location>
</feature>
<feature type="compositionally biased region" description="Low complexity" evidence="1">
    <location>
        <begin position="623"/>
        <end position="634"/>
    </location>
</feature>
<feature type="domain" description="PDZ" evidence="2">
    <location>
        <begin position="987"/>
        <end position="1073"/>
    </location>
</feature>
<accession>A0ABP1PX35</accession>
<feature type="compositionally biased region" description="Low complexity" evidence="1">
    <location>
        <begin position="1149"/>
        <end position="1172"/>
    </location>
</feature>
<feature type="compositionally biased region" description="Basic and acidic residues" evidence="1">
    <location>
        <begin position="388"/>
        <end position="410"/>
    </location>
</feature>
<feature type="compositionally biased region" description="Low complexity" evidence="1">
    <location>
        <begin position="910"/>
        <end position="927"/>
    </location>
</feature>
<feature type="region of interest" description="Disordered" evidence="1">
    <location>
        <begin position="12"/>
        <end position="94"/>
    </location>
</feature>
<feature type="compositionally biased region" description="Polar residues" evidence="1">
    <location>
        <begin position="1417"/>
        <end position="1428"/>
    </location>
</feature>
<evidence type="ECO:0000256" key="1">
    <source>
        <dbReference type="SAM" id="MobiDB-lite"/>
    </source>
</evidence>
<feature type="compositionally biased region" description="Low complexity" evidence="1">
    <location>
        <begin position="1389"/>
        <end position="1415"/>
    </location>
</feature>
<feature type="compositionally biased region" description="Acidic residues" evidence="1">
    <location>
        <begin position="1678"/>
        <end position="1694"/>
    </location>
</feature>
<dbReference type="PANTHER" id="PTHR46900">
    <property type="entry name" value="TYROSINE-PROTEIN PHOSPHATASE NON-RECEPTOR TYPE 13"/>
    <property type="match status" value="1"/>
</dbReference>
<organism evidence="3 4">
    <name type="scientific">Orchesella dallaii</name>
    <dbReference type="NCBI Taxonomy" id="48710"/>
    <lineage>
        <taxon>Eukaryota</taxon>
        <taxon>Metazoa</taxon>
        <taxon>Ecdysozoa</taxon>
        <taxon>Arthropoda</taxon>
        <taxon>Hexapoda</taxon>
        <taxon>Collembola</taxon>
        <taxon>Entomobryomorpha</taxon>
        <taxon>Entomobryoidea</taxon>
        <taxon>Orchesellidae</taxon>
        <taxon>Orchesellinae</taxon>
        <taxon>Orchesella</taxon>
    </lineage>
</organism>
<feature type="region of interest" description="Disordered" evidence="1">
    <location>
        <begin position="1476"/>
        <end position="1509"/>
    </location>
</feature>
<feature type="region of interest" description="Disordered" evidence="1">
    <location>
        <begin position="1678"/>
        <end position="1748"/>
    </location>
</feature>
<feature type="domain" description="PDZ" evidence="2">
    <location>
        <begin position="1771"/>
        <end position="1851"/>
    </location>
</feature>
<feature type="compositionally biased region" description="Polar residues" evidence="1">
    <location>
        <begin position="239"/>
        <end position="251"/>
    </location>
</feature>
<sequence length="1867" mass="201306">MPSNLAPEIIVTVQNPDPYQDNTSGSPDTEDYTNNNTSTINCNGTNNTSCNRNENDNGNGVSNSSELTKSKERHRSTGKSKTNLTKRDGKPSITTAIDMVEGKPRLWVAPRKSASAVRVEVTLHRPLNWHVVSAASSSIPTKTIRGSSCSSRSTITHSHSLSQSESLSFSISPSSSILSGPNKNYNHHHHVKGKVRFTDLPRSRLGKHIEKIQEEGGKSVSESLCYCCSNANGDDGTALSRSVLSPTSYNGNDEEKQRHKQCVHYGVSRVSSKETGYNHDNKLRRKKSRSASRRSVSYHDLDHRLDFMSSSSSDNEDSSRRSSSFQRAYHLNQHLGLRRGTRRKRKNKSVSSTTFSSVNQGNDEEDGRDNNSFDSASYPHRHNPASSEKAEEGLVKEGKRHSVEKRDSQKENSIPSSSRCQHHASFVLKRPAGKRGKVLESSKSIDSVDNLQVKREQPEKQQDDCYYHDEKSHEAAQDYHHCLFDPVMTWFKEPSGAEDPHVNNKGSGMGANGSSHDGRLKSRSQSSSALYCIGKSGNGSIIEAHSNYGNQNHYSNGHSTTVNGLSNSIPADIWDLPCTAKSYSPISTAKQNRQNAGHYIQENYLLDSHLSSGGGGRPVDAETITTTGNNSTTSQLIGHPAGLAIGPNSSAAPTHANNVPLGHVSNRSGKKEKGSKKSGKSNNRAKLYAVSCPDVAEHTTHCGNLPPTHPPSHQQFDFTGDPRFIGINEAVAEELDTSCNSIATVAMTGSSFADVRPYPLVRSSGATATSAGINSNGASGRSNLNTNNHMAQSHPHLYASTSSANTVIVGGVAGVLGSSTSTTGMMMEACSECTANNMIGGGGPLFYSQQELVNYHQQQVQQQHLQNNSHHHQFQQQAHHHQPGISVGGRGGSSRSSHHSRSYQNLPCTASSSSSSAQQYGAGVSGSINQPFNVTSSNQQQPYNPQQKQSVHTSSTRSRKSISVGVGDTKCSQFQMPQFVAPEYVFEVRLIRDHRGLGLSVTGGLDSQETYPGLIRVKKVFPMGPAYESGELRPYDIILEANGVALSGLTNHEALEVLRTTPTETILAICRPPMNIPGFHDFSLSRSVDLSTTHHQSLSQPALNQLSQSGSMYQSQQLISSSGRHQGQTKPVKQTCVQCGGVQRHPPDKSSSSASASSLNPSVKSKSLSSLKIPPPQSQEPFGEFELTLEKVNGSLGFTLRQEDSSILGHYVRALVKDPALTDGRLRPGDRIVAVNGQDLSEMSHADAINFLRSCPPQVTLRMYRDVSPTPISPLSPTESHKSLKAKPLRKEAIDMLNDLAIRKQMNISGSSANLDPKHSLPGSVVGRTGLRGHRTLNQDVNGPATLPRRRLAHAGVTPSPEVLSAALSHFAGTAPMKSTKKTSQQDVPSTTTPPASNNSSSSGGSSGYRSSASRLTAPNNSSGSNYPTETRSSGSGESTPVGTITNKHGKKTDLYRNYSDLRSVLNLDEDADDGIFKGDEDVSPDGSSVLGRDESDSEQLTPKARKPSFRQFTLHLDKISSLEDDDSFTSDLQHHDSIVSEPGYGANLTDSEIGDGSNFKPGQPAYQSAILPSTTAGAKSRGKGSKFSKEALGSGFRIAGGDSPTALSDADIPSTLCAPGVKSSKMSQQTKEATKTSKTRTKEPSPSTSTSHSTSDSMNSGGLLKWKGVLFAQDDDVDEEGGESTEDLVDSGELDSSFRHPVGTSGGGTISSIESRLSINEDGEEQGNSGMYLSAKHPLPQRRSPDGREFRECDTEVVNINQCNGEQIFTVQLSRRWCSRLGFSLQGTEGNSYISAIYPDSVAAKDGRLRVGDELIMINGETVRGKSTAEVIDIMRKIRGVISITLHRKPSEEPQFDPKDHELGLT</sequence>
<feature type="compositionally biased region" description="Polar residues" evidence="1">
    <location>
        <begin position="349"/>
        <end position="361"/>
    </location>
</feature>
<feature type="region of interest" description="Disordered" evidence="1">
    <location>
        <begin position="1106"/>
        <end position="1181"/>
    </location>
</feature>
<dbReference type="SUPFAM" id="SSF50156">
    <property type="entry name" value="PDZ domain-like"/>
    <property type="match status" value="3"/>
</dbReference>
<feature type="compositionally biased region" description="Basic and acidic residues" evidence="1">
    <location>
        <begin position="297"/>
        <end position="306"/>
    </location>
</feature>
<dbReference type="CDD" id="cd00136">
    <property type="entry name" value="PDZ_canonical"/>
    <property type="match status" value="1"/>
</dbReference>
<feature type="compositionally biased region" description="Basic and acidic residues" evidence="1">
    <location>
        <begin position="1633"/>
        <end position="1644"/>
    </location>
</feature>
<name>A0ABP1PX35_9HEXA</name>
<proteinExistence type="predicted"/>
<feature type="compositionally biased region" description="Basic residues" evidence="1">
    <location>
        <begin position="668"/>
        <end position="679"/>
    </location>
</feature>
<feature type="compositionally biased region" description="Polar residues" evidence="1">
    <location>
        <begin position="12"/>
        <end position="67"/>
    </location>
</feature>
<feature type="region of interest" description="Disordered" evidence="1">
    <location>
        <begin position="495"/>
        <end position="522"/>
    </location>
</feature>
<feature type="region of interest" description="Disordered" evidence="1">
    <location>
        <begin position="1375"/>
        <end position="1449"/>
    </location>
</feature>
<dbReference type="Proteomes" id="UP001642540">
    <property type="component" value="Unassembled WGS sequence"/>
</dbReference>
<feature type="region of interest" description="Disordered" evidence="1">
    <location>
        <begin position="238"/>
        <end position="443"/>
    </location>
</feature>
<dbReference type="Gene3D" id="2.30.42.10">
    <property type="match status" value="3"/>
</dbReference>
<feature type="compositionally biased region" description="Low complexity" evidence="1">
    <location>
        <begin position="936"/>
        <end position="950"/>
    </location>
</feature>
<feature type="compositionally biased region" description="Polar residues" evidence="1">
    <location>
        <begin position="647"/>
        <end position="657"/>
    </location>
</feature>
<feature type="region of interest" description="Disordered" evidence="1">
    <location>
        <begin position="610"/>
        <end position="685"/>
    </location>
</feature>
<dbReference type="PANTHER" id="PTHR46900:SF2">
    <property type="entry name" value="TYROSINE-PROTEIN PHOSPHATASE NON-RECEPTOR TYPE 13"/>
    <property type="match status" value="1"/>
</dbReference>
<dbReference type="InterPro" id="IPR036034">
    <property type="entry name" value="PDZ_sf"/>
</dbReference>
<dbReference type="Pfam" id="PF00595">
    <property type="entry name" value="PDZ"/>
    <property type="match status" value="3"/>
</dbReference>
<evidence type="ECO:0000313" key="4">
    <source>
        <dbReference type="Proteomes" id="UP001642540"/>
    </source>
</evidence>
<dbReference type="InterPro" id="IPR052074">
    <property type="entry name" value="NonRcpt_TyrProt_Phosphatase"/>
</dbReference>
<dbReference type="InterPro" id="IPR001478">
    <property type="entry name" value="PDZ"/>
</dbReference>
<feature type="compositionally biased region" description="Polar residues" evidence="1">
    <location>
        <begin position="1106"/>
        <end position="1137"/>
    </location>
</feature>
<feature type="compositionally biased region" description="Basic residues" evidence="1">
    <location>
        <begin position="282"/>
        <end position="292"/>
    </location>
</feature>
<protein>
    <recommendedName>
        <fullName evidence="2">PDZ domain-containing protein</fullName>
    </recommendedName>
</protein>
<comment type="caution">
    <text evidence="3">The sequence shown here is derived from an EMBL/GenBank/DDBJ whole genome shotgun (WGS) entry which is preliminary data.</text>
</comment>
<feature type="region of interest" description="Disordered" evidence="1">
    <location>
        <begin position="1537"/>
        <end position="1661"/>
    </location>
</feature>
<feature type="region of interest" description="Disordered" evidence="1">
    <location>
        <begin position="857"/>
        <end position="964"/>
    </location>
</feature>
<keyword evidence="4" id="KW-1185">Reference proteome</keyword>
<evidence type="ECO:0000259" key="2">
    <source>
        <dbReference type="PROSITE" id="PS50106"/>
    </source>
</evidence>
<feature type="compositionally biased region" description="Low complexity" evidence="1">
    <location>
        <begin position="1429"/>
        <end position="1440"/>
    </location>
</feature>
<feature type="compositionally biased region" description="Low complexity" evidence="1">
    <location>
        <begin position="857"/>
        <end position="868"/>
    </location>
</feature>
<feature type="compositionally biased region" description="Basic residues" evidence="1">
    <location>
        <begin position="336"/>
        <end position="348"/>
    </location>
</feature>